<dbReference type="SUPFAM" id="SSF140736">
    <property type="entry name" value="Rv1873-like"/>
    <property type="match status" value="1"/>
</dbReference>
<dbReference type="RefSeq" id="WP_148602660.1">
    <property type="nucleotide sequence ID" value="NZ_RXYB01000003.1"/>
</dbReference>
<dbReference type="Pfam" id="PF08837">
    <property type="entry name" value="DUF1810"/>
    <property type="match status" value="1"/>
</dbReference>
<evidence type="ECO:0000313" key="3">
    <source>
        <dbReference type="Proteomes" id="UP000653358"/>
    </source>
</evidence>
<dbReference type="InterPro" id="IPR036287">
    <property type="entry name" value="Rv1873-like_sf"/>
</dbReference>
<sequence>MDTVERFIKAQEENYEQALTEIKNGRKRSHWMWYIFPQLKGLGRSETARYYGIANWQEAKAYMVHPVLGSRLLAISGELLKLESSDANAIFGRPDGLKLKSSMSLFYLVDGNPTFKAVLDKFFGGEMDEVTADQLDKGEITDEAE</sequence>
<comment type="caution">
    <text evidence="2">The sequence shown here is derived from an EMBL/GenBank/DDBJ whole genome shotgun (WGS) entry which is preliminary data.</text>
</comment>
<organism evidence="2 3">
    <name type="scientific">Acetobacterium tundrae</name>
    <dbReference type="NCBI Taxonomy" id="132932"/>
    <lineage>
        <taxon>Bacteria</taxon>
        <taxon>Bacillati</taxon>
        <taxon>Bacillota</taxon>
        <taxon>Clostridia</taxon>
        <taxon>Eubacteriales</taxon>
        <taxon>Eubacteriaceae</taxon>
        <taxon>Acetobacterium</taxon>
    </lineage>
</organism>
<feature type="coiled-coil region" evidence="1">
    <location>
        <begin position="1"/>
        <end position="28"/>
    </location>
</feature>
<proteinExistence type="predicted"/>
<gene>
    <name evidence="2" type="ORF">GH807_02935</name>
</gene>
<dbReference type="PIRSF" id="PIRSF008546">
    <property type="entry name" value="UCP008546"/>
    <property type="match status" value="1"/>
</dbReference>
<dbReference type="Proteomes" id="UP000653358">
    <property type="component" value="Unassembled WGS sequence"/>
</dbReference>
<dbReference type="Gene3D" id="1.25.40.380">
    <property type="entry name" value="Protein of unknown function DUF1810"/>
    <property type="match status" value="1"/>
</dbReference>
<keyword evidence="1" id="KW-0175">Coiled coil</keyword>
<dbReference type="InterPro" id="IPR014937">
    <property type="entry name" value="DUF1810"/>
</dbReference>
<keyword evidence="3" id="KW-1185">Reference proteome</keyword>
<dbReference type="EMBL" id="WJBB01000002">
    <property type="protein sequence ID" value="MBC3796007.1"/>
    <property type="molecule type" value="Genomic_DNA"/>
</dbReference>
<name>A0ABR6WHP7_9FIRM</name>
<protein>
    <submittedName>
        <fullName evidence="2">DUF1810 family protein</fullName>
    </submittedName>
</protein>
<evidence type="ECO:0000313" key="2">
    <source>
        <dbReference type="EMBL" id="MBC3796007.1"/>
    </source>
</evidence>
<reference evidence="2 3" key="1">
    <citation type="journal article" date="2020" name="mSystems">
        <title>Defining Genomic and Predicted Metabolic Features of the Acetobacterium Genus.</title>
        <authorList>
            <person name="Ross D.E."/>
            <person name="Marshall C.W."/>
            <person name="Gulliver D."/>
            <person name="May H.D."/>
            <person name="Norman R.S."/>
        </authorList>
    </citation>
    <scope>NUCLEOTIDE SEQUENCE [LARGE SCALE GENOMIC DNA]</scope>
    <source>
        <strain evidence="2 3">DSM 9173</strain>
    </source>
</reference>
<evidence type="ECO:0000256" key="1">
    <source>
        <dbReference type="SAM" id="Coils"/>
    </source>
</evidence>
<accession>A0ABR6WHP7</accession>